<organism evidence="1 2">
    <name type="scientific">Globodera pallida</name>
    <name type="common">Potato cyst nematode worm</name>
    <name type="synonym">Heterodera pallida</name>
    <dbReference type="NCBI Taxonomy" id="36090"/>
    <lineage>
        <taxon>Eukaryota</taxon>
        <taxon>Metazoa</taxon>
        <taxon>Ecdysozoa</taxon>
        <taxon>Nematoda</taxon>
        <taxon>Chromadorea</taxon>
        <taxon>Rhabditida</taxon>
        <taxon>Tylenchina</taxon>
        <taxon>Tylenchomorpha</taxon>
        <taxon>Tylenchoidea</taxon>
        <taxon>Heteroderidae</taxon>
        <taxon>Heteroderinae</taxon>
        <taxon>Globodera</taxon>
    </lineage>
</organism>
<reference evidence="1" key="2">
    <citation type="submission" date="2014-05" db="EMBL/GenBank/DDBJ databases">
        <title>The genome and life-stage specific transcriptomes of Globodera pallida elucidate key aspects of plant parasitism by a cyst nematode.</title>
        <authorList>
            <person name="Cotton J.A."/>
            <person name="Lilley C.J."/>
            <person name="Jones L.M."/>
            <person name="Kikuchi T."/>
            <person name="Reid A.J."/>
            <person name="Thorpe P."/>
            <person name="Tsai I.J."/>
            <person name="Beasley H."/>
            <person name="Blok V."/>
            <person name="Cock P.J.A."/>
            <person name="Van den Akker S.E."/>
            <person name="Holroyd N."/>
            <person name="Hunt M."/>
            <person name="Mantelin S."/>
            <person name="Naghra H."/>
            <person name="Pain A."/>
            <person name="Palomares-Rius J.E."/>
            <person name="Zarowiecki M."/>
            <person name="Berriman M."/>
            <person name="Jones J.T."/>
            <person name="Urwin P.E."/>
        </authorList>
    </citation>
    <scope>NUCLEOTIDE SEQUENCE [LARGE SCALE GENOMIC DNA]</scope>
    <source>
        <strain evidence="1">Lindley</strain>
    </source>
</reference>
<sequence length="198" mass="23569">MFQASLSGEVSFCLSNFLLNLLNRTLNLPNLEKYFVDTDLLKELKENQTFYNQFNNKSNQKGVENAIHINLNPNKEMFILIQQLKYRCFCSTQLYDLVPGKKYLYSELRNECDEMYEILVSERKELFYDPIAAKNNLKHLETLENFEQIKNAYEKLKPFIEIKMKENWTDKEEDDGYKVIVELNEEFGNAFKKLLEEI</sequence>
<proteinExistence type="predicted"/>
<accession>A0A183BIG2</accession>
<protein>
    <submittedName>
        <fullName evidence="2">Uncharacterized protein</fullName>
    </submittedName>
</protein>
<dbReference type="Proteomes" id="UP000050741">
    <property type="component" value="Unassembled WGS sequence"/>
</dbReference>
<dbReference type="AlphaFoldDB" id="A0A183BIG2"/>
<reference evidence="2" key="3">
    <citation type="submission" date="2016-06" db="UniProtKB">
        <authorList>
            <consortium name="WormBaseParasite"/>
        </authorList>
    </citation>
    <scope>IDENTIFICATION</scope>
</reference>
<evidence type="ECO:0000313" key="2">
    <source>
        <dbReference type="WBParaSite" id="GPLIN_000039100"/>
    </source>
</evidence>
<dbReference type="WBParaSite" id="GPLIN_000039100">
    <property type="protein sequence ID" value="GPLIN_000039100"/>
    <property type="gene ID" value="GPLIN_000039100"/>
</dbReference>
<evidence type="ECO:0000313" key="1">
    <source>
        <dbReference type="Proteomes" id="UP000050741"/>
    </source>
</evidence>
<name>A0A183BIG2_GLOPA</name>
<reference evidence="1" key="1">
    <citation type="submission" date="2013-12" db="EMBL/GenBank/DDBJ databases">
        <authorList>
            <person name="Aslett M."/>
        </authorList>
    </citation>
    <scope>NUCLEOTIDE SEQUENCE [LARGE SCALE GENOMIC DNA]</scope>
    <source>
        <strain evidence="1">Lindley</strain>
    </source>
</reference>
<keyword evidence="1" id="KW-1185">Reference proteome</keyword>